<evidence type="ECO:0000313" key="1">
    <source>
        <dbReference type="EMBL" id="HFH30559.1"/>
    </source>
</evidence>
<gene>
    <name evidence="1" type="ORF">ENS59_13805</name>
</gene>
<dbReference type="InterPro" id="IPR005358">
    <property type="entry name" value="Puta_zinc/iron-chelating_dom"/>
</dbReference>
<organism evidence="1">
    <name type="scientific">Gracilinema caldarium</name>
    <dbReference type="NCBI Taxonomy" id="215591"/>
    <lineage>
        <taxon>Bacteria</taxon>
        <taxon>Pseudomonadati</taxon>
        <taxon>Spirochaetota</taxon>
        <taxon>Spirochaetia</taxon>
        <taxon>Spirochaetales</taxon>
        <taxon>Breznakiellaceae</taxon>
        <taxon>Gracilinema</taxon>
    </lineage>
</organism>
<dbReference type="PANTHER" id="PTHR36931">
    <property type="entry name" value="UPF0153 PROTEIN YEIW"/>
    <property type="match status" value="1"/>
</dbReference>
<sequence length="92" mass="9744">MPPIGNTQGSCRPGCGACCIAPSISSPLPGLPRGKPAGVPCPHQDADYRCRLFGKPERPPVCSSLQPEPAMCGTNREEALAYLARLEELTRP</sequence>
<dbReference type="Pfam" id="PF03692">
    <property type="entry name" value="CxxCxxCC"/>
    <property type="match status" value="1"/>
</dbReference>
<protein>
    <submittedName>
        <fullName evidence="1">YkgJ family cysteine cluster protein</fullName>
    </submittedName>
</protein>
<proteinExistence type="predicted"/>
<dbReference type="AlphaFoldDB" id="A0A7C3HYW8"/>
<accession>A0A7C3HYW8</accession>
<dbReference type="PANTHER" id="PTHR36931:SF1">
    <property type="entry name" value="UPF0153 PROTEIN YEIW"/>
    <property type="match status" value="1"/>
</dbReference>
<dbReference type="EMBL" id="DSVL01000424">
    <property type="protein sequence ID" value="HFH30559.1"/>
    <property type="molecule type" value="Genomic_DNA"/>
</dbReference>
<name>A0A7C3HYW8_9SPIR</name>
<reference evidence="1" key="1">
    <citation type="journal article" date="2020" name="mSystems">
        <title>Genome- and Community-Level Interaction Insights into Carbon Utilization and Element Cycling Functions of Hydrothermarchaeota in Hydrothermal Sediment.</title>
        <authorList>
            <person name="Zhou Z."/>
            <person name="Liu Y."/>
            <person name="Xu W."/>
            <person name="Pan J."/>
            <person name="Luo Z.H."/>
            <person name="Li M."/>
        </authorList>
    </citation>
    <scope>NUCLEOTIDE SEQUENCE [LARGE SCALE GENOMIC DNA]</scope>
    <source>
        <strain evidence="1">SpSt-503</strain>
    </source>
</reference>
<comment type="caution">
    <text evidence="1">The sequence shown here is derived from an EMBL/GenBank/DDBJ whole genome shotgun (WGS) entry which is preliminary data.</text>
</comment>
<dbReference type="InterPro" id="IPR052572">
    <property type="entry name" value="UPF0153_domain"/>
</dbReference>